<dbReference type="InterPro" id="IPR039498">
    <property type="entry name" value="NTP_transf_5"/>
</dbReference>
<keyword evidence="2" id="KW-1185">Reference proteome</keyword>
<accession>A0A1M5HFD3</accession>
<dbReference type="RefSeq" id="WP_073320032.1">
    <property type="nucleotide sequence ID" value="NZ_FQWD01000002.1"/>
</dbReference>
<organism evidence="1 2">
    <name type="scientific">Marisediminitalea aggregata</name>
    <dbReference type="NCBI Taxonomy" id="634436"/>
    <lineage>
        <taxon>Bacteria</taxon>
        <taxon>Pseudomonadati</taxon>
        <taxon>Pseudomonadota</taxon>
        <taxon>Gammaproteobacteria</taxon>
        <taxon>Alteromonadales</taxon>
        <taxon>Alteromonadaceae</taxon>
        <taxon>Marisediminitalea</taxon>
    </lineage>
</organism>
<reference evidence="2" key="1">
    <citation type="submission" date="2016-11" db="EMBL/GenBank/DDBJ databases">
        <authorList>
            <person name="Varghese N."/>
            <person name="Submissions S."/>
        </authorList>
    </citation>
    <scope>NUCLEOTIDE SEQUENCE [LARGE SCALE GENOMIC DNA]</scope>
    <source>
        <strain evidence="2">CGMCC 1.8995</strain>
    </source>
</reference>
<sequence length="364" mass="42805">MLLSKQQLDLANIINQKIINESIAKASVEAMIENGICSLVLQNNNVQKIPSNKLDFLRKIDRNLQIIHNLQLNCLKDVFLTLNNEHITFIVLKGWALSYEIYSQPHHRPKTDIDIFIEANSKERVKAILQNLGFSNPRGWEPEAIIKQFTMRKDIVRNVYVSIDIHLEISDDKNIQRSLTWKLIYSGSKVNETINVRFPNRTTLLTHAIFHLLHHRAGGDFVKLIWLYDINLLIQKMTDNESNSFIKLIEHLGFVVPVRFLLSDISSIFPNKRSRLLLERMKELPQINNYDYLINPPSIFKHQLRKLQQAKGIREKITIIKETLFPPKEEIYRKYGRLKTIYLPYWYIIRIIHGLMKYIKNNKS</sequence>
<dbReference type="STRING" id="634436.SAMN05216361_1448"/>
<name>A0A1M5HFD3_9ALTE</name>
<gene>
    <name evidence="1" type="ORF">SAMN05216361_1448</name>
</gene>
<proteinExistence type="predicted"/>
<protein>
    <submittedName>
        <fullName evidence="1">Uncharacterized nucleotidyltransferase</fullName>
    </submittedName>
</protein>
<evidence type="ECO:0000313" key="2">
    <source>
        <dbReference type="Proteomes" id="UP000184520"/>
    </source>
</evidence>
<dbReference type="OrthoDB" id="6387158at2"/>
<dbReference type="Pfam" id="PF14907">
    <property type="entry name" value="NTP_transf_5"/>
    <property type="match status" value="1"/>
</dbReference>
<dbReference type="Proteomes" id="UP000184520">
    <property type="component" value="Unassembled WGS sequence"/>
</dbReference>
<dbReference type="Gene3D" id="3.30.460.40">
    <property type="match status" value="1"/>
</dbReference>
<dbReference type="EMBL" id="FQWD01000002">
    <property type="protein sequence ID" value="SHG14637.1"/>
    <property type="molecule type" value="Genomic_DNA"/>
</dbReference>
<dbReference type="AlphaFoldDB" id="A0A1M5HFD3"/>
<keyword evidence="1" id="KW-0808">Transferase</keyword>
<evidence type="ECO:0000313" key="1">
    <source>
        <dbReference type="EMBL" id="SHG14637.1"/>
    </source>
</evidence>
<dbReference type="GO" id="GO:0016740">
    <property type="term" value="F:transferase activity"/>
    <property type="evidence" value="ECO:0007669"/>
    <property type="project" value="UniProtKB-KW"/>
</dbReference>